<keyword evidence="3" id="KW-1185">Reference proteome</keyword>
<reference evidence="2" key="1">
    <citation type="journal article" date="2023" name="Mol. Phylogenet. Evol.">
        <title>Genome-scale phylogeny and comparative genomics of the fungal order Sordariales.</title>
        <authorList>
            <person name="Hensen N."/>
            <person name="Bonometti L."/>
            <person name="Westerberg I."/>
            <person name="Brannstrom I.O."/>
            <person name="Guillou S."/>
            <person name="Cros-Aarteil S."/>
            <person name="Calhoun S."/>
            <person name="Haridas S."/>
            <person name="Kuo A."/>
            <person name="Mondo S."/>
            <person name="Pangilinan J."/>
            <person name="Riley R."/>
            <person name="LaButti K."/>
            <person name="Andreopoulos B."/>
            <person name="Lipzen A."/>
            <person name="Chen C."/>
            <person name="Yan M."/>
            <person name="Daum C."/>
            <person name="Ng V."/>
            <person name="Clum A."/>
            <person name="Steindorff A."/>
            <person name="Ohm R.A."/>
            <person name="Martin F."/>
            <person name="Silar P."/>
            <person name="Natvig D.O."/>
            <person name="Lalanne C."/>
            <person name="Gautier V."/>
            <person name="Ament-Velasquez S.L."/>
            <person name="Kruys A."/>
            <person name="Hutchinson M.I."/>
            <person name="Powell A.J."/>
            <person name="Barry K."/>
            <person name="Miller A.N."/>
            <person name="Grigoriev I.V."/>
            <person name="Debuchy R."/>
            <person name="Gladieux P."/>
            <person name="Hiltunen Thoren M."/>
            <person name="Johannesson H."/>
        </authorList>
    </citation>
    <scope>NUCLEOTIDE SEQUENCE</scope>
    <source>
        <strain evidence="2">CBS 103.79</strain>
    </source>
</reference>
<comment type="caution">
    <text evidence="2">The sequence shown here is derived from an EMBL/GenBank/DDBJ whole genome shotgun (WGS) entry which is preliminary data.</text>
</comment>
<dbReference type="EMBL" id="MU855442">
    <property type="protein sequence ID" value="KAK3903541.1"/>
    <property type="molecule type" value="Genomic_DNA"/>
</dbReference>
<dbReference type="GO" id="GO:0005737">
    <property type="term" value="C:cytoplasm"/>
    <property type="evidence" value="ECO:0007669"/>
    <property type="project" value="TreeGrafter"/>
</dbReference>
<name>A0AAN6MMA6_9PEZI</name>
<comment type="similarity">
    <text evidence="1">Belongs to the short-chain dehydrogenases/reductases (SDR) family.</text>
</comment>
<dbReference type="InterPro" id="IPR036291">
    <property type="entry name" value="NAD(P)-bd_dom_sf"/>
</dbReference>
<dbReference type="PANTHER" id="PTHR43544">
    <property type="entry name" value="SHORT-CHAIN DEHYDROGENASE/REDUCTASE"/>
    <property type="match status" value="1"/>
</dbReference>
<dbReference type="PANTHER" id="PTHR43544:SF26">
    <property type="entry name" value="SHORT CHAIN DEHYDROGENASE_REDUCTASE FAMILY OXIDOREDUCTASE (JCVI)"/>
    <property type="match status" value="1"/>
</dbReference>
<protein>
    <submittedName>
        <fullName evidence="2">Uncharacterized protein</fullName>
    </submittedName>
</protein>
<dbReference type="AlphaFoldDB" id="A0AAN6MMA6"/>
<proteinExistence type="inferred from homology"/>
<organism evidence="2 3">
    <name type="scientific">Staphylotrichum tortipilum</name>
    <dbReference type="NCBI Taxonomy" id="2831512"/>
    <lineage>
        <taxon>Eukaryota</taxon>
        <taxon>Fungi</taxon>
        <taxon>Dikarya</taxon>
        <taxon>Ascomycota</taxon>
        <taxon>Pezizomycotina</taxon>
        <taxon>Sordariomycetes</taxon>
        <taxon>Sordariomycetidae</taxon>
        <taxon>Sordariales</taxon>
        <taxon>Chaetomiaceae</taxon>
        <taxon>Staphylotrichum</taxon>
    </lineage>
</organism>
<dbReference type="Pfam" id="PF00106">
    <property type="entry name" value="adh_short"/>
    <property type="match status" value="1"/>
</dbReference>
<accession>A0AAN6MMA6</accession>
<gene>
    <name evidence="2" type="ORF">C8A05DRAFT_32721</name>
</gene>
<sequence length="264" mass="28384">MSPTVVLITGANRGIGRGLLELYLARPDHTVIAAVRDPSHATAQELAALPRHVSGTSLVVTKLDLTVPSDPAAAAADLVARHGIRRVDILVANAGIALKWVEVAEVTPDDIQQHVDVNVHGFVRLFQAFRPVLETASHPKWVTIGSSSAILTAPHPPFSESVAQVVFSSNFIPMKNAAYAPTKLVQHWLTKAIHTEQPWINAFPVDPGWVQTDLGQRGADAFGFEKAAITVAESVGGIIKVIDAATRETHSGKLWVYTGEQSPW</sequence>
<dbReference type="Proteomes" id="UP001303889">
    <property type="component" value="Unassembled WGS sequence"/>
</dbReference>
<dbReference type="Gene3D" id="3.40.50.720">
    <property type="entry name" value="NAD(P)-binding Rossmann-like Domain"/>
    <property type="match status" value="1"/>
</dbReference>
<dbReference type="GO" id="GO:0016491">
    <property type="term" value="F:oxidoreductase activity"/>
    <property type="evidence" value="ECO:0007669"/>
    <property type="project" value="TreeGrafter"/>
</dbReference>
<dbReference type="InterPro" id="IPR002347">
    <property type="entry name" value="SDR_fam"/>
</dbReference>
<reference evidence="2" key="2">
    <citation type="submission" date="2023-05" db="EMBL/GenBank/DDBJ databases">
        <authorList>
            <consortium name="Lawrence Berkeley National Laboratory"/>
            <person name="Steindorff A."/>
            <person name="Hensen N."/>
            <person name="Bonometti L."/>
            <person name="Westerberg I."/>
            <person name="Brannstrom I.O."/>
            <person name="Guillou S."/>
            <person name="Cros-Aarteil S."/>
            <person name="Calhoun S."/>
            <person name="Haridas S."/>
            <person name="Kuo A."/>
            <person name="Mondo S."/>
            <person name="Pangilinan J."/>
            <person name="Riley R."/>
            <person name="Labutti K."/>
            <person name="Andreopoulos B."/>
            <person name="Lipzen A."/>
            <person name="Chen C."/>
            <person name="Yanf M."/>
            <person name="Daum C."/>
            <person name="Ng V."/>
            <person name="Clum A."/>
            <person name="Ohm R."/>
            <person name="Martin F."/>
            <person name="Silar P."/>
            <person name="Natvig D."/>
            <person name="Lalanne C."/>
            <person name="Gautier V."/>
            <person name="Ament-Velasquez S.L."/>
            <person name="Kruys A."/>
            <person name="Hutchinson M.I."/>
            <person name="Powell A.J."/>
            <person name="Barry K."/>
            <person name="Miller A.N."/>
            <person name="Grigoriev I.V."/>
            <person name="Debuchy R."/>
            <person name="Gladieux P."/>
            <person name="Thoren M.H."/>
            <person name="Johannesson H."/>
        </authorList>
    </citation>
    <scope>NUCLEOTIDE SEQUENCE</scope>
    <source>
        <strain evidence="2">CBS 103.79</strain>
    </source>
</reference>
<evidence type="ECO:0000256" key="1">
    <source>
        <dbReference type="ARBA" id="ARBA00006484"/>
    </source>
</evidence>
<evidence type="ECO:0000313" key="2">
    <source>
        <dbReference type="EMBL" id="KAK3903541.1"/>
    </source>
</evidence>
<evidence type="ECO:0000313" key="3">
    <source>
        <dbReference type="Proteomes" id="UP001303889"/>
    </source>
</evidence>
<dbReference type="SUPFAM" id="SSF51735">
    <property type="entry name" value="NAD(P)-binding Rossmann-fold domains"/>
    <property type="match status" value="1"/>
</dbReference>
<dbReference type="PRINTS" id="PR00081">
    <property type="entry name" value="GDHRDH"/>
</dbReference>
<dbReference type="InterPro" id="IPR051468">
    <property type="entry name" value="Fungal_SecMetab_SDRs"/>
</dbReference>